<dbReference type="Pfam" id="PF02515">
    <property type="entry name" value="CoA_transf_3"/>
    <property type="match status" value="1"/>
</dbReference>
<dbReference type="STRING" id="445709.ABW99_15060"/>
<dbReference type="OrthoDB" id="9797653at2"/>
<dbReference type="InterPro" id="IPR003673">
    <property type="entry name" value="CoA-Trfase_fam_III"/>
</dbReference>
<dbReference type="AlphaFoldDB" id="A0A0U4EL75"/>
<organism evidence="1 2">
    <name type="scientific">Pandoraea thiooxydans</name>
    <dbReference type="NCBI Taxonomy" id="445709"/>
    <lineage>
        <taxon>Bacteria</taxon>
        <taxon>Pseudomonadati</taxon>
        <taxon>Pseudomonadota</taxon>
        <taxon>Betaproteobacteria</taxon>
        <taxon>Burkholderiales</taxon>
        <taxon>Burkholderiaceae</taxon>
        <taxon>Pandoraea</taxon>
    </lineage>
</organism>
<dbReference type="InterPro" id="IPR044855">
    <property type="entry name" value="CoA-Trfase_III_dom3_sf"/>
</dbReference>
<evidence type="ECO:0000313" key="1">
    <source>
        <dbReference type="EMBL" id="ALX34811.1"/>
    </source>
</evidence>
<evidence type="ECO:0008006" key="3">
    <source>
        <dbReference type="Google" id="ProtNLM"/>
    </source>
</evidence>
<reference evidence="2" key="1">
    <citation type="submission" date="2015-06" db="EMBL/GenBank/DDBJ databases">
        <authorList>
            <person name="Hoefler B.C."/>
            <person name="Straight P.D."/>
        </authorList>
    </citation>
    <scope>NUCLEOTIDE SEQUENCE [LARGE SCALE GENOMIC DNA]</scope>
    <source>
        <strain evidence="2">DSM 25325</strain>
    </source>
</reference>
<name>A0A0U4EL75_9BURK</name>
<evidence type="ECO:0000313" key="2">
    <source>
        <dbReference type="Proteomes" id="UP000036700"/>
    </source>
</evidence>
<dbReference type="Gene3D" id="3.40.50.10540">
    <property type="entry name" value="Crotonobetainyl-coa:carnitine coa-transferase, domain 1"/>
    <property type="match status" value="1"/>
</dbReference>
<dbReference type="Proteomes" id="UP000036700">
    <property type="component" value="Chromosome"/>
</dbReference>
<protein>
    <recommendedName>
        <fullName evidence="3">Carnitine dehydratase</fullName>
    </recommendedName>
</protein>
<dbReference type="GO" id="GO:0003824">
    <property type="term" value="F:catalytic activity"/>
    <property type="evidence" value="ECO:0007669"/>
    <property type="project" value="InterPro"/>
</dbReference>
<accession>A0A0U4EL75</accession>
<dbReference type="EMBL" id="CP011568">
    <property type="protein sequence ID" value="ALX34811.1"/>
    <property type="molecule type" value="Genomic_DNA"/>
</dbReference>
<proteinExistence type="predicted"/>
<keyword evidence="2" id="KW-1185">Reference proteome</keyword>
<dbReference type="Gene3D" id="3.30.1540.10">
    <property type="entry name" value="formyl-coa transferase, domain 3"/>
    <property type="match status" value="1"/>
</dbReference>
<gene>
    <name evidence="1" type="ORF">ABW99_15060</name>
</gene>
<dbReference type="InterPro" id="IPR050509">
    <property type="entry name" value="CoA-transferase_III"/>
</dbReference>
<dbReference type="SUPFAM" id="SSF89796">
    <property type="entry name" value="CoA-transferase family III (CaiB/BaiF)"/>
    <property type="match status" value="1"/>
</dbReference>
<dbReference type="KEGG" id="ptx:ABW99_15060"/>
<dbReference type="InterPro" id="IPR023606">
    <property type="entry name" value="CoA-Trfase_III_dom_1_sf"/>
</dbReference>
<sequence>MKPLSLSGIKVVNFGLNLPGPMLAARLMRKGADVQHIEPPAGDPTRTMFRAADGVPLLYSLLHDGGDTVMLDLRDSAQRGVALAQCESADIVIDTFLPGALGKLGIDEGGLRGKNKGLIYCSINGFARRADSFALPGHDINFLAASGVADALGLSPTGPLPRFPIGDIVGGVLAAEAEIFAALVARSRDGLGRRIDISIVDVLDDLNVMAKIGARVPEDPFSAFLSGRFPCYRLYESAAGGTVALGALEPKFWERFCVLIGHPELIAHQFAARESAVGCHQTIESVMRGRSAALWEAASLASPCCLTEVKKTNN</sequence>
<dbReference type="PANTHER" id="PTHR48228:SF5">
    <property type="entry name" value="ALPHA-METHYLACYL-COA RACEMASE"/>
    <property type="match status" value="1"/>
</dbReference>
<dbReference type="PANTHER" id="PTHR48228">
    <property type="entry name" value="SUCCINYL-COA--D-CITRAMALATE COA-TRANSFERASE"/>
    <property type="match status" value="1"/>
</dbReference>